<keyword evidence="3" id="KW-0862">Zinc</keyword>
<name>A0AA34TTB0_9VIBR</name>
<keyword evidence="2" id="KW-0863">Zinc-finger</keyword>
<evidence type="ECO:0000256" key="4">
    <source>
        <dbReference type="PROSITE-ProRule" id="PRU00510"/>
    </source>
</evidence>
<keyword evidence="1" id="KW-0479">Metal-binding</keyword>
<evidence type="ECO:0000256" key="2">
    <source>
        <dbReference type="ARBA" id="ARBA00022771"/>
    </source>
</evidence>
<evidence type="ECO:0000256" key="3">
    <source>
        <dbReference type="ARBA" id="ARBA00022833"/>
    </source>
</evidence>
<dbReference type="InterPro" id="IPR000962">
    <property type="entry name" value="Znf_DskA_TraR"/>
</dbReference>
<accession>A0AA34TTB0</accession>
<evidence type="ECO:0000313" key="7">
    <source>
        <dbReference type="Proteomes" id="UP000194136"/>
    </source>
</evidence>
<feature type="zinc finger region" description="dksA C4-type" evidence="4">
    <location>
        <begin position="39"/>
        <end position="63"/>
    </location>
</feature>
<dbReference type="Proteomes" id="UP000194136">
    <property type="component" value="Chromosome 2"/>
</dbReference>
<dbReference type="PROSITE" id="PS51128">
    <property type="entry name" value="ZF_DKSA_2"/>
    <property type="match status" value="1"/>
</dbReference>
<gene>
    <name evidence="6" type="ORF">K08M4_39880</name>
</gene>
<sequence>MPDFIDHASSNEAKFTEMAIASQRKRSVQTSEQESEQECHECGDEIPELRRIKVAGCKYCVSCQQLAEKGLI</sequence>
<feature type="domain" description="Zinc finger DksA/TraR C4-type" evidence="5">
    <location>
        <begin position="39"/>
        <end position="69"/>
    </location>
</feature>
<protein>
    <recommendedName>
        <fullName evidence="5">Zinc finger DksA/TraR C4-type domain-containing protein</fullName>
    </recommendedName>
</protein>
<dbReference type="RefSeq" id="WP_086051180.1">
    <property type="nucleotide sequence ID" value="NZ_CP017917.1"/>
</dbReference>
<dbReference type="KEGG" id="vsy:K08M4_39880"/>
<dbReference type="AlphaFoldDB" id="A0AA34TTB0"/>
<reference evidence="6 7" key="1">
    <citation type="submission" date="2016-10" db="EMBL/GenBank/DDBJ databases">
        <title>The High Quality Genome of Vibrio splendidus K08M4.</title>
        <authorList>
            <person name="Wendling C."/>
            <person name="Chibani C.M."/>
            <person name="Hertel R."/>
            <person name="Sproer C."/>
            <person name="Bunk B."/>
            <person name="Overmann J."/>
            <person name="Roth O."/>
            <person name="Liesegang H."/>
        </authorList>
    </citation>
    <scope>NUCLEOTIDE SEQUENCE [LARGE SCALE GENOMIC DNA]</scope>
    <source>
        <strain evidence="6 7">K08M4</strain>
    </source>
</reference>
<evidence type="ECO:0000259" key="5">
    <source>
        <dbReference type="Pfam" id="PF01258"/>
    </source>
</evidence>
<dbReference type="SUPFAM" id="SSF57716">
    <property type="entry name" value="Glucocorticoid receptor-like (DNA-binding domain)"/>
    <property type="match status" value="1"/>
</dbReference>
<keyword evidence="7" id="KW-1185">Reference proteome</keyword>
<evidence type="ECO:0000256" key="1">
    <source>
        <dbReference type="ARBA" id="ARBA00022723"/>
    </source>
</evidence>
<proteinExistence type="predicted"/>
<dbReference type="PANTHER" id="PTHR38777">
    <property type="entry name" value="FELS-2 PROPHAGE PROTEIN"/>
    <property type="match status" value="1"/>
</dbReference>
<dbReference type="GO" id="GO:1900378">
    <property type="term" value="P:positive regulation of secondary metabolite biosynthetic process"/>
    <property type="evidence" value="ECO:0007669"/>
    <property type="project" value="TreeGrafter"/>
</dbReference>
<evidence type="ECO:0000313" key="6">
    <source>
        <dbReference type="EMBL" id="ARP40649.1"/>
    </source>
</evidence>
<organism evidence="6 7">
    <name type="scientific">Vibrio syngnathi</name>
    <dbReference type="NCBI Taxonomy" id="3034029"/>
    <lineage>
        <taxon>Bacteria</taxon>
        <taxon>Pseudomonadati</taxon>
        <taxon>Pseudomonadota</taxon>
        <taxon>Gammaproteobacteria</taxon>
        <taxon>Vibrionales</taxon>
        <taxon>Vibrionaceae</taxon>
        <taxon>Vibrio</taxon>
    </lineage>
</organism>
<dbReference type="Pfam" id="PF01258">
    <property type="entry name" value="zf-dskA_traR"/>
    <property type="match status" value="1"/>
</dbReference>
<dbReference type="PANTHER" id="PTHR38777:SF1">
    <property type="entry name" value="DNAK SUPPRESSOR PROTEIN"/>
    <property type="match status" value="1"/>
</dbReference>
<dbReference type="EMBL" id="CP017917">
    <property type="protein sequence ID" value="ARP40649.1"/>
    <property type="molecule type" value="Genomic_DNA"/>
</dbReference>
<dbReference type="GO" id="GO:0008270">
    <property type="term" value="F:zinc ion binding"/>
    <property type="evidence" value="ECO:0007669"/>
    <property type="project" value="UniProtKB-KW"/>
</dbReference>